<accession>A0AAD5TAB0</accession>
<dbReference type="EMBL" id="JADGJH010000027">
    <property type="protein sequence ID" value="KAJ3141896.1"/>
    <property type="molecule type" value="Genomic_DNA"/>
</dbReference>
<reference evidence="2" key="1">
    <citation type="submission" date="2020-05" db="EMBL/GenBank/DDBJ databases">
        <title>Phylogenomic resolution of chytrid fungi.</title>
        <authorList>
            <person name="Stajich J.E."/>
            <person name="Amses K."/>
            <person name="Simmons R."/>
            <person name="Seto K."/>
            <person name="Myers J."/>
            <person name="Bonds A."/>
            <person name="Quandt C.A."/>
            <person name="Barry K."/>
            <person name="Liu P."/>
            <person name="Grigoriev I."/>
            <person name="Longcore J.E."/>
            <person name="James T.Y."/>
        </authorList>
    </citation>
    <scope>NUCLEOTIDE SEQUENCE</scope>
    <source>
        <strain evidence="2">JEL0513</strain>
    </source>
</reference>
<keyword evidence="3" id="KW-1185">Reference proteome</keyword>
<evidence type="ECO:0000313" key="3">
    <source>
        <dbReference type="Proteomes" id="UP001211907"/>
    </source>
</evidence>
<organism evidence="2 3">
    <name type="scientific">Physocladia obscura</name>
    <dbReference type="NCBI Taxonomy" id="109957"/>
    <lineage>
        <taxon>Eukaryota</taxon>
        <taxon>Fungi</taxon>
        <taxon>Fungi incertae sedis</taxon>
        <taxon>Chytridiomycota</taxon>
        <taxon>Chytridiomycota incertae sedis</taxon>
        <taxon>Chytridiomycetes</taxon>
        <taxon>Chytridiales</taxon>
        <taxon>Chytriomycetaceae</taxon>
        <taxon>Physocladia</taxon>
    </lineage>
</organism>
<sequence length="119" mass="12813">MGQYHPRVRGVWGGNAVLHKDVDVRLLAAVLRTTGDALQIVFCRASRRNRALPSPGSCGTAALSRFRARADRSSQLFPDTGEGNGTRTGFLVADKKTGGDNDESEIAPAKTFFCGAAYW</sequence>
<name>A0AAD5TAB0_9FUNG</name>
<evidence type="ECO:0000313" key="2">
    <source>
        <dbReference type="EMBL" id="KAJ3141896.1"/>
    </source>
</evidence>
<evidence type="ECO:0000256" key="1">
    <source>
        <dbReference type="SAM" id="MobiDB-lite"/>
    </source>
</evidence>
<dbReference type="Proteomes" id="UP001211907">
    <property type="component" value="Unassembled WGS sequence"/>
</dbReference>
<dbReference type="AlphaFoldDB" id="A0AAD5TAB0"/>
<gene>
    <name evidence="2" type="ORF">HK100_005810</name>
</gene>
<comment type="caution">
    <text evidence="2">The sequence shown here is derived from an EMBL/GenBank/DDBJ whole genome shotgun (WGS) entry which is preliminary data.</text>
</comment>
<proteinExistence type="predicted"/>
<protein>
    <submittedName>
        <fullName evidence="2">Uncharacterized protein</fullName>
    </submittedName>
</protein>
<feature type="region of interest" description="Disordered" evidence="1">
    <location>
        <begin position="74"/>
        <end position="103"/>
    </location>
</feature>